<dbReference type="GO" id="GO:0018845">
    <property type="term" value="F:2-hydroxychromene-2-carboxylate isomerase activity"/>
    <property type="evidence" value="ECO:0007669"/>
    <property type="project" value="UniProtKB-UniRule"/>
</dbReference>
<dbReference type="PIRSF" id="PIRSF006386">
    <property type="entry name" value="HCCAis_GSTk"/>
    <property type="match status" value="1"/>
</dbReference>
<dbReference type="CDD" id="cd03022">
    <property type="entry name" value="DsbA_HCCA_Iso"/>
    <property type="match status" value="1"/>
</dbReference>
<dbReference type="InterPro" id="IPR014440">
    <property type="entry name" value="HCCAis_GSTk"/>
</dbReference>
<dbReference type="SUPFAM" id="SSF52833">
    <property type="entry name" value="Thioredoxin-like"/>
    <property type="match status" value="1"/>
</dbReference>
<dbReference type="Pfam" id="PF01323">
    <property type="entry name" value="DSBA"/>
    <property type="match status" value="1"/>
</dbReference>
<dbReference type="PANTHER" id="PTHR42943:SF2">
    <property type="entry name" value="GLUTATHIONE S-TRANSFERASE KAPPA 1"/>
    <property type="match status" value="1"/>
</dbReference>
<dbReference type="InterPro" id="IPR036249">
    <property type="entry name" value="Thioredoxin-like_sf"/>
</dbReference>
<keyword evidence="1 4" id="KW-0413">Isomerase</keyword>
<dbReference type="GO" id="GO:0004364">
    <property type="term" value="F:glutathione transferase activity"/>
    <property type="evidence" value="ECO:0007669"/>
    <property type="project" value="TreeGrafter"/>
</dbReference>
<dbReference type="InterPro" id="IPR044087">
    <property type="entry name" value="NahD-like"/>
</dbReference>
<feature type="domain" description="DSBA-like thioredoxin" evidence="3">
    <location>
        <begin position="5"/>
        <end position="188"/>
    </location>
</feature>
<dbReference type="GO" id="GO:0006749">
    <property type="term" value="P:glutathione metabolic process"/>
    <property type="evidence" value="ECO:0007669"/>
    <property type="project" value="TreeGrafter"/>
</dbReference>
<evidence type="ECO:0000259" key="3">
    <source>
        <dbReference type="Pfam" id="PF01323"/>
    </source>
</evidence>
<dbReference type="RefSeq" id="WP_064243104.1">
    <property type="nucleotide sequence ID" value="NZ_LPUX01000061.1"/>
</dbReference>
<dbReference type="OrthoDB" id="5244108at2"/>
<protein>
    <recommendedName>
        <fullName evidence="1">2-hydroxychromene-2-carboxylate isomerase</fullName>
        <ecNumber evidence="1">5.99.1.4</ecNumber>
    </recommendedName>
</protein>
<accession>A0A178XUW8</accession>
<dbReference type="PANTHER" id="PTHR42943">
    <property type="entry name" value="GLUTATHIONE S-TRANSFERASE KAPPA"/>
    <property type="match status" value="1"/>
</dbReference>
<comment type="catalytic activity">
    <reaction evidence="1">
        <text>2-hydroxychromene-2-carboxylate = (3E)-4-(2-hydroxyphenyl)-2-oxobut-3-enoate</text>
        <dbReference type="Rhea" id="RHEA:27401"/>
        <dbReference type="ChEBI" id="CHEBI:59350"/>
        <dbReference type="ChEBI" id="CHEBI:59353"/>
        <dbReference type="EC" id="5.99.1.4"/>
    </reaction>
</comment>
<evidence type="ECO:0000313" key="4">
    <source>
        <dbReference type="EMBL" id="OAP38572.1"/>
    </source>
</evidence>
<dbReference type="InterPro" id="IPR051924">
    <property type="entry name" value="GST_Kappa/NadH"/>
</dbReference>
<dbReference type="EC" id="5.99.1.4" evidence="1"/>
<gene>
    <name evidence="4" type="ORF">AU381_23780</name>
</gene>
<comment type="caution">
    <text evidence="4">The sequence shown here is derived from an EMBL/GenBank/DDBJ whole genome shotgun (WGS) entry which is preliminary data.</text>
</comment>
<dbReference type="STRING" id="1472378.AU381_23780"/>
<dbReference type="AlphaFoldDB" id="A0A178XUW8"/>
<feature type="active site" description="Nucleophile" evidence="2">
    <location>
        <position position="13"/>
    </location>
</feature>
<reference evidence="4 5" key="1">
    <citation type="journal article" date="2016" name="Int. J. Syst. Evol. Microbiol.">
        <title>Ensifer glycinis sp. nov., an novel rhizobial species associated with Glycine spp.</title>
        <authorList>
            <person name="Yan H."/>
            <person name="Yan J."/>
            <person name="Sui X.H."/>
            <person name="Wang E.T."/>
            <person name="Chen W.X."/>
            <person name="Zhang X.X."/>
            <person name="Chen W.F."/>
        </authorList>
    </citation>
    <scope>NUCLEOTIDE SEQUENCE [LARGE SCALE GENOMIC DNA]</scope>
    <source>
        <strain evidence="4 5">CCBAU 23380</strain>
    </source>
</reference>
<dbReference type="EMBL" id="LPUX01000061">
    <property type="protein sequence ID" value="OAP38572.1"/>
    <property type="molecule type" value="Genomic_DNA"/>
</dbReference>
<name>A0A178XUW8_9HYPH</name>
<dbReference type="Gene3D" id="3.40.30.10">
    <property type="entry name" value="Glutaredoxin"/>
    <property type="match status" value="1"/>
</dbReference>
<comment type="similarity">
    <text evidence="1">Belongs to the GST superfamily. NadH family.</text>
</comment>
<dbReference type="GO" id="GO:0004602">
    <property type="term" value="F:glutathione peroxidase activity"/>
    <property type="evidence" value="ECO:0007669"/>
    <property type="project" value="TreeGrafter"/>
</dbReference>
<organism evidence="4 5">
    <name type="scientific">Sinorhizobium glycinis</name>
    <dbReference type="NCBI Taxonomy" id="1472378"/>
    <lineage>
        <taxon>Bacteria</taxon>
        <taxon>Pseudomonadati</taxon>
        <taxon>Pseudomonadota</taxon>
        <taxon>Alphaproteobacteria</taxon>
        <taxon>Hyphomicrobiales</taxon>
        <taxon>Rhizobiaceae</taxon>
        <taxon>Sinorhizobium/Ensifer group</taxon>
        <taxon>Sinorhizobium</taxon>
    </lineage>
</organism>
<dbReference type="GO" id="GO:1901170">
    <property type="term" value="P:naphthalene catabolic process"/>
    <property type="evidence" value="ECO:0007669"/>
    <property type="project" value="InterPro"/>
</dbReference>
<evidence type="ECO:0000256" key="1">
    <source>
        <dbReference type="PIRNR" id="PIRNR006386"/>
    </source>
</evidence>
<keyword evidence="5" id="KW-1185">Reference proteome</keyword>
<dbReference type="Proteomes" id="UP000094025">
    <property type="component" value="Unassembled WGS sequence"/>
</dbReference>
<evidence type="ECO:0000313" key="5">
    <source>
        <dbReference type="Proteomes" id="UP000094025"/>
    </source>
</evidence>
<sequence length="203" mass="22389">MTAPIDFWFSIGSPYTFLAVMRLPEVAERAGVEVRWRPFDAYAIQAEANDSPFADKPLKAAYMWRDIERRAAKFGLPLRLPIPYPLADRAVANRVAVLAAKEGWCPAYAIATYRHWFVDREAAGSEPNLSASIKEAGQDPARVLQQASTAAGAEALDAATREAKEIGLFGSPSFVADGELFWGHDRLEDAIEWQHNLDQGNPG</sequence>
<proteinExistence type="inferred from homology"/>
<dbReference type="InterPro" id="IPR001853">
    <property type="entry name" value="DSBA-like_thioredoxin_dom"/>
</dbReference>
<evidence type="ECO:0000256" key="2">
    <source>
        <dbReference type="PIRSR" id="PIRSR006386-1"/>
    </source>
</evidence>